<reference evidence="2 3" key="1">
    <citation type="submission" date="2019-09" db="EMBL/GenBank/DDBJ databases">
        <title>Genome Sequence of Larkinella sp MA1.</title>
        <authorList>
            <person name="Srinivasan S."/>
        </authorList>
    </citation>
    <scope>NUCLEOTIDE SEQUENCE [LARGE SCALE GENOMIC DNA]</scope>
    <source>
        <strain evidence="2 3">MA1</strain>
    </source>
</reference>
<dbReference type="EMBL" id="VTWS01000001">
    <property type="protein sequence ID" value="KAA9357529.1"/>
    <property type="molecule type" value="Genomic_DNA"/>
</dbReference>
<comment type="caution">
    <text evidence="2">The sequence shown here is derived from an EMBL/GenBank/DDBJ whole genome shotgun (WGS) entry which is preliminary data.</text>
</comment>
<evidence type="ECO:0000259" key="1">
    <source>
        <dbReference type="Pfam" id="PF18962"/>
    </source>
</evidence>
<feature type="domain" description="Secretion system C-terminal sorting" evidence="1">
    <location>
        <begin position="194"/>
        <end position="266"/>
    </location>
</feature>
<dbReference type="InterPro" id="IPR026444">
    <property type="entry name" value="Secre_tail"/>
</dbReference>
<accession>A0A5N1JSC9</accession>
<proteinExistence type="predicted"/>
<dbReference type="Proteomes" id="UP000326344">
    <property type="component" value="Unassembled WGS sequence"/>
</dbReference>
<organism evidence="2 3">
    <name type="scientific">Larkinella humicola</name>
    <dbReference type="NCBI Taxonomy" id="2607654"/>
    <lineage>
        <taxon>Bacteria</taxon>
        <taxon>Pseudomonadati</taxon>
        <taxon>Bacteroidota</taxon>
        <taxon>Cytophagia</taxon>
        <taxon>Cytophagales</taxon>
        <taxon>Spirosomataceae</taxon>
        <taxon>Larkinella</taxon>
    </lineage>
</organism>
<dbReference type="NCBIfam" id="TIGR04183">
    <property type="entry name" value="Por_Secre_tail"/>
    <property type="match status" value="1"/>
</dbReference>
<protein>
    <submittedName>
        <fullName evidence="2">T9SS type A sorting domain-containing protein</fullName>
    </submittedName>
</protein>
<evidence type="ECO:0000313" key="3">
    <source>
        <dbReference type="Proteomes" id="UP000326344"/>
    </source>
</evidence>
<evidence type="ECO:0000313" key="2">
    <source>
        <dbReference type="EMBL" id="KAA9357529.1"/>
    </source>
</evidence>
<keyword evidence="3" id="KW-1185">Reference proteome</keyword>
<gene>
    <name evidence="2" type="ORF">F0P93_07310</name>
</gene>
<dbReference type="Pfam" id="PF18962">
    <property type="entry name" value="Por_Secre_tail"/>
    <property type="match status" value="1"/>
</dbReference>
<sequence length="268" mass="29983">MHGTAYGLPTNPVELESLLKNGEMMKRILLFVMMVGAGLGGITDVQACSCIDAGSFLTIAEKAAWQPGVLIVRAEVRDHEAHGMDVKILEVLNGSEEKSVVRVWGDPGFMCRLYTNGFKKGDRLVLILNRIENAYYQNERNGDYELGGCGTYVVREDQRISGRITSSDKEMSKTKFFKELEQLMGKHQPDLAKIFPVPTDKLLTINVPDLPYSTLSARIITLAGQPLQTRQLEVGKQHQIDVSTLAKGVYIILFSTGHQFYTRRFIKQ</sequence>
<name>A0A5N1JSC9_9BACT</name>
<dbReference type="AlphaFoldDB" id="A0A5N1JSC9"/>